<reference evidence="1 2" key="1">
    <citation type="journal article" date="2015" name="Genome Announc.">
        <title>Draft Genome Sequence of Cyanobacterium Hassallia byssoidea Strain VB512170, Isolated from Monuments in India.</title>
        <authorList>
            <person name="Singh D."/>
            <person name="Chandrababunaidu M.M."/>
            <person name="Panda A."/>
            <person name="Sen D."/>
            <person name="Bhattacharyya S."/>
            <person name="Adhikary S.P."/>
            <person name="Tripathy S."/>
        </authorList>
    </citation>
    <scope>NUCLEOTIDE SEQUENCE [LARGE SCALE GENOMIC DNA]</scope>
    <source>
        <strain evidence="1 2">VB512170</strain>
    </source>
</reference>
<accession>A0A846HGP2</accession>
<dbReference type="AlphaFoldDB" id="A0A846HGP2"/>
<protein>
    <submittedName>
        <fullName evidence="1">Uncharacterized protein</fullName>
    </submittedName>
</protein>
<organism evidence="1 2">
    <name type="scientific">Hassallia byssoidea VB512170</name>
    <dbReference type="NCBI Taxonomy" id="1304833"/>
    <lineage>
        <taxon>Bacteria</taxon>
        <taxon>Bacillati</taxon>
        <taxon>Cyanobacteriota</taxon>
        <taxon>Cyanophyceae</taxon>
        <taxon>Nostocales</taxon>
        <taxon>Tolypothrichaceae</taxon>
        <taxon>Hassallia</taxon>
    </lineage>
</organism>
<name>A0A846HGP2_9CYAN</name>
<dbReference type="EMBL" id="JTCM02000114">
    <property type="protein sequence ID" value="NEU76505.1"/>
    <property type="molecule type" value="Genomic_DNA"/>
</dbReference>
<dbReference type="RefSeq" id="WP_163519299.1">
    <property type="nucleotide sequence ID" value="NZ_JTCM02000114.1"/>
</dbReference>
<proteinExistence type="predicted"/>
<comment type="caution">
    <text evidence="1">The sequence shown here is derived from an EMBL/GenBank/DDBJ whole genome shotgun (WGS) entry which is preliminary data.</text>
</comment>
<evidence type="ECO:0000313" key="2">
    <source>
        <dbReference type="Proteomes" id="UP000031549"/>
    </source>
</evidence>
<keyword evidence="2" id="KW-1185">Reference proteome</keyword>
<gene>
    <name evidence="1" type="ORF">PI95_029320</name>
</gene>
<evidence type="ECO:0000313" key="1">
    <source>
        <dbReference type="EMBL" id="NEU76505.1"/>
    </source>
</evidence>
<dbReference type="Proteomes" id="UP000031549">
    <property type="component" value="Unassembled WGS sequence"/>
</dbReference>
<sequence length="54" mass="6448">MHYPKYECRDARVSRLYIFSKDTRLVILGDRLSKLLVGRCDSLRDRKAERYIGD</sequence>